<reference evidence="4" key="1">
    <citation type="journal article" date="2019" name="Int. J. Syst. Evol. Microbiol.">
        <title>The Global Catalogue of Microorganisms (GCM) 10K type strain sequencing project: providing services to taxonomists for standard genome sequencing and annotation.</title>
        <authorList>
            <consortium name="The Broad Institute Genomics Platform"/>
            <consortium name="The Broad Institute Genome Sequencing Center for Infectious Disease"/>
            <person name="Wu L."/>
            <person name="Ma J."/>
        </authorList>
    </citation>
    <scope>NUCLEOTIDE SEQUENCE [LARGE SCALE GENOMIC DNA]</scope>
    <source>
        <strain evidence="4">JCM 16702</strain>
    </source>
</reference>
<feature type="domain" description="SWIM-type" evidence="2">
    <location>
        <begin position="48"/>
        <end position="84"/>
    </location>
</feature>
<accession>A0ABP7W024</accession>
<dbReference type="EMBL" id="BAAAZG010000025">
    <property type="protein sequence ID" value="GAA4078267.1"/>
    <property type="molecule type" value="Genomic_DNA"/>
</dbReference>
<dbReference type="Pfam" id="PF04434">
    <property type="entry name" value="SWIM"/>
    <property type="match status" value="1"/>
</dbReference>
<proteinExistence type="predicted"/>
<dbReference type="InterPro" id="IPR007527">
    <property type="entry name" value="Znf_SWIM"/>
</dbReference>
<evidence type="ECO:0000256" key="1">
    <source>
        <dbReference type="PROSITE-ProRule" id="PRU00325"/>
    </source>
</evidence>
<dbReference type="RefSeq" id="WP_344949452.1">
    <property type="nucleotide sequence ID" value="NZ_BAAAZG010000025.1"/>
</dbReference>
<evidence type="ECO:0000313" key="3">
    <source>
        <dbReference type="EMBL" id="GAA4078267.1"/>
    </source>
</evidence>
<keyword evidence="1" id="KW-0863">Zinc-finger</keyword>
<sequence length="141" mass="16101">MADFTKQDVLALAGERSYGRGVQYVDSVEELEADDVAIYAEVQGGDLYRVRLTLRDGLDGECDCPYGEDGNFCKHCVAVALAYLYAREHGEEIRRRPDLRPYLETLDHGALVELLLEASQTDRRLRHRLEDRASPRSRRRS</sequence>
<evidence type="ECO:0000259" key="2">
    <source>
        <dbReference type="PROSITE" id="PS50966"/>
    </source>
</evidence>
<dbReference type="PROSITE" id="PS50966">
    <property type="entry name" value="ZF_SWIM"/>
    <property type="match status" value="1"/>
</dbReference>
<name>A0ABP7W024_9ACTN</name>
<keyword evidence="4" id="KW-1185">Reference proteome</keyword>
<protein>
    <recommendedName>
        <fullName evidence="2">SWIM-type domain-containing protein</fullName>
    </recommendedName>
</protein>
<gene>
    <name evidence="3" type="ORF">GCM10022214_40310</name>
</gene>
<evidence type="ECO:0000313" key="4">
    <source>
        <dbReference type="Proteomes" id="UP001500683"/>
    </source>
</evidence>
<dbReference type="Proteomes" id="UP001500683">
    <property type="component" value="Unassembled WGS sequence"/>
</dbReference>
<keyword evidence="1" id="KW-0862">Zinc</keyword>
<comment type="caution">
    <text evidence="3">The sequence shown here is derived from an EMBL/GenBank/DDBJ whole genome shotgun (WGS) entry which is preliminary data.</text>
</comment>
<organism evidence="3 4">
    <name type="scientific">Actinomadura miaoliensis</name>
    <dbReference type="NCBI Taxonomy" id="430685"/>
    <lineage>
        <taxon>Bacteria</taxon>
        <taxon>Bacillati</taxon>
        <taxon>Actinomycetota</taxon>
        <taxon>Actinomycetes</taxon>
        <taxon>Streptosporangiales</taxon>
        <taxon>Thermomonosporaceae</taxon>
        <taxon>Actinomadura</taxon>
    </lineage>
</organism>
<keyword evidence="1" id="KW-0479">Metal-binding</keyword>